<keyword evidence="4 5" id="KW-0472">Membrane</keyword>
<dbReference type="PROSITE" id="PS50922">
    <property type="entry name" value="TLC"/>
    <property type="match status" value="1"/>
</dbReference>
<feature type="transmembrane region" description="Helical" evidence="6">
    <location>
        <begin position="181"/>
        <end position="200"/>
    </location>
</feature>
<dbReference type="GO" id="GO:0055091">
    <property type="term" value="P:phospholipid homeostasis"/>
    <property type="evidence" value="ECO:0007669"/>
    <property type="project" value="TreeGrafter"/>
</dbReference>
<dbReference type="InterPro" id="IPR050846">
    <property type="entry name" value="TLCD"/>
</dbReference>
<feature type="transmembrane region" description="Helical" evidence="6">
    <location>
        <begin position="54"/>
        <end position="75"/>
    </location>
</feature>
<gene>
    <name evidence="8" type="ORF">PHYPO_G00060540</name>
</gene>
<dbReference type="Pfam" id="PF03798">
    <property type="entry name" value="TRAM_LAG1_CLN8"/>
    <property type="match status" value="1"/>
</dbReference>
<dbReference type="GO" id="GO:0071709">
    <property type="term" value="P:membrane assembly"/>
    <property type="evidence" value="ECO:0007669"/>
    <property type="project" value="TreeGrafter"/>
</dbReference>
<feature type="transmembrane region" description="Helical" evidence="6">
    <location>
        <begin position="12"/>
        <end position="33"/>
    </location>
</feature>
<evidence type="ECO:0000256" key="1">
    <source>
        <dbReference type="ARBA" id="ARBA00004141"/>
    </source>
</evidence>
<dbReference type="EMBL" id="VFJC01000016">
    <property type="protein sequence ID" value="KAB5548857.1"/>
    <property type="molecule type" value="Genomic_DNA"/>
</dbReference>
<protein>
    <recommendedName>
        <fullName evidence="7">TLC domain-containing protein</fullName>
    </recommendedName>
</protein>
<keyword evidence="9" id="KW-1185">Reference proteome</keyword>
<keyword evidence="3 6" id="KW-1133">Transmembrane helix</keyword>
<evidence type="ECO:0000256" key="4">
    <source>
        <dbReference type="ARBA" id="ARBA00023136"/>
    </source>
</evidence>
<dbReference type="SMART" id="SM00724">
    <property type="entry name" value="TLC"/>
    <property type="match status" value="1"/>
</dbReference>
<sequence>MDGWLREVQHRPVLYVFYSSLAFRLLHTLLRFLPRPHAVNCDPWKSYKWKNLSVSLVHSLLTGTWAIFCVFQYPVMVYEIHSSFTPVSYLLVVISTGYFIQDAGDIIFSGYARESWEFLLHHVMVIWTFLYAVLTSHYVAGAVVALFVEVNSVFLHSRLLLKMADVAKDSLLYTINKILNITTYISFRLGAQFYLTWYILVNYSWLDHAGYFLASMMLMNIMILIYFYRLLRADFFSKHSQSNGIRKFAQD</sequence>
<dbReference type="PANTHER" id="PTHR13439:SF5">
    <property type="entry name" value="TLC DOMAIN-CONTAINING PROTEIN 1"/>
    <property type="match status" value="1"/>
</dbReference>
<dbReference type="InterPro" id="IPR006634">
    <property type="entry name" value="TLC-dom"/>
</dbReference>
<reference evidence="8 9" key="1">
    <citation type="submission" date="2019-06" db="EMBL/GenBank/DDBJ databases">
        <title>A chromosome-scale genome assembly of the striped catfish, Pangasianodon hypophthalmus.</title>
        <authorList>
            <person name="Wen M."/>
            <person name="Zahm M."/>
            <person name="Roques C."/>
            <person name="Cabau C."/>
            <person name="Klopp C."/>
            <person name="Donnadieu C."/>
            <person name="Jouanno E."/>
            <person name="Avarre J.-C."/>
            <person name="Campet M."/>
            <person name="Ha T.T.T."/>
            <person name="Dugue R."/>
            <person name="Lampietro C."/>
            <person name="Louis A."/>
            <person name="Herpin A."/>
            <person name="Echchiki A."/>
            <person name="Berthelot C."/>
            <person name="Parey E."/>
            <person name="Roest-Crollius H."/>
            <person name="Braasch I."/>
            <person name="Postlethwait J."/>
            <person name="Bobe J."/>
            <person name="Montfort J."/>
            <person name="Bouchez O."/>
            <person name="Begum T."/>
            <person name="Schartl M."/>
            <person name="Guiguen Y."/>
        </authorList>
    </citation>
    <scope>NUCLEOTIDE SEQUENCE [LARGE SCALE GENOMIC DNA]</scope>
    <source>
        <strain evidence="8 9">Indonesia</strain>
        <tissue evidence="8">Blood</tissue>
    </source>
</reference>
<evidence type="ECO:0000256" key="6">
    <source>
        <dbReference type="SAM" id="Phobius"/>
    </source>
</evidence>
<dbReference type="GO" id="GO:0007009">
    <property type="term" value="P:plasma membrane organization"/>
    <property type="evidence" value="ECO:0007669"/>
    <property type="project" value="TreeGrafter"/>
</dbReference>
<dbReference type="AlphaFoldDB" id="A0A5N5M1A4"/>
<dbReference type="OrthoDB" id="10266980at2759"/>
<dbReference type="GO" id="GO:0005886">
    <property type="term" value="C:plasma membrane"/>
    <property type="evidence" value="ECO:0007669"/>
    <property type="project" value="TreeGrafter"/>
</dbReference>
<evidence type="ECO:0000313" key="8">
    <source>
        <dbReference type="EMBL" id="KAB5548857.1"/>
    </source>
</evidence>
<dbReference type="PANTHER" id="PTHR13439">
    <property type="entry name" value="CT120 PROTEIN"/>
    <property type="match status" value="1"/>
</dbReference>
<keyword evidence="2 5" id="KW-0812">Transmembrane</keyword>
<evidence type="ECO:0000259" key="7">
    <source>
        <dbReference type="PROSITE" id="PS50922"/>
    </source>
</evidence>
<evidence type="ECO:0000256" key="2">
    <source>
        <dbReference type="ARBA" id="ARBA00022692"/>
    </source>
</evidence>
<dbReference type="Proteomes" id="UP000327468">
    <property type="component" value="Chromosome 15"/>
</dbReference>
<evidence type="ECO:0000256" key="5">
    <source>
        <dbReference type="PROSITE-ProRule" id="PRU00205"/>
    </source>
</evidence>
<accession>A0A5N5M1A4</accession>
<organism evidence="8 9">
    <name type="scientific">Pangasianodon hypophthalmus</name>
    <name type="common">Striped catfish</name>
    <name type="synonym">Helicophagus hypophthalmus</name>
    <dbReference type="NCBI Taxonomy" id="310915"/>
    <lineage>
        <taxon>Eukaryota</taxon>
        <taxon>Metazoa</taxon>
        <taxon>Chordata</taxon>
        <taxon>Craniata</taxon>
        <taxon>Vertebrata</taxon>
        <taxon>Euteleostomi</taxon>
        <taxon>Actinopterygii</taxon>
        <taxon>Neopterygii</taxon>
        <taxon>Teleostei</taxon>
        <taxon>Ostariophysi</taxon>
        <taxon>Siluriformes</taxon>
        <taxon>Pangasiidae</taxon>
        <taxon>Pangasianodon</taxon>
    </lineage>
</organism>
<evidence type="ECO:0000256" key="3">
    <source>
        <dbReference type="ARBA" id="ARBA00022989"/>
    </source>
</evidence>
<feature type="transmembrane region" description="Helical" evidence="6">
    <location>
        <begin position="212"/>
        <end position="231"/>
    </location>
</feature>
<comment type="subcellular location">
    <subcellularLocation>
        <location evidence="1">Membrane</location>
        <topology evidence="1">Multi-pass membrane protein</topology>
    </subcellularLocation>
</comment>
<feature type="domain" description="TLC" evidence="7">
    <location>
        <begin position="44"/>
        <end position="239"/>
    </location>
</feature>
<evidence type="ECO:0000313" key="9">
    <source>
        <dbReference type="Proteomes" id="UP000327468"/>
    </source>
</evidence>
<proteinExistence type="predicted"/>
<feature type="transmembrane region" description="Helical" evidence="6">
    <location>
        <begin position="87"/>
        <end position="108"/>
    </location>
</feature>
<name>A0A5N5M1A4_PANHP</name>
<dbReference type="GO" id="GO:0097035">
    <property type="term" value="P:regulation of membrane lipid distribution"/>
    <property type="evidence" value="ECO:0007669"/>
    <property type="project" value="TreeGrafter"/>
</dbReference>
<comment type="caution">
    <text evidence="8">The sequence shown here is derived from an EMBL/GenBank/DDBJ whole genome shotgun (WGS) entry which is preliminary data.</text>
</comment>